<dbReference type="EMBL" id="JABWCS010000211">
    <property type="protein sequence ID" value="NUU61904.1"/>
    <property type="molecule type" value="Genomic_DNA"/>
</dbReference>
<proteinExistence type="inferred from homology"/>
<dbReference type="Proteomes" id="UP000564806">
    <property type="component" value="Unassembled WGS sequence"/>
</dbReference>
<dbReference type="InterPro" id="IPR002765">
    <property type="entry name" value="UPF0145_YbjQ-like"/>
</dbReference>
<gene>
    <name evidence="3" type="ORF">HPT30_16290</name>
</gene>
<evidence type="ECO:0000313" key="4">
    <source>
        <dbReference type="Proteomes" id="UP000564806"/>
    </source>
</evidence>
<keyword evidence="4" id="KW-1185">Reference proteome</keyword>
<organism evidence="3 4">
    <name type="scientific">Paenibacillus agri</name>
    <dbReference type="NCBI Taxonomy" id="2744309"/>
    <lineage>
        <taxon>Bacteria</taxon>
        <taxon>Bacillati</taxon>
        <taxon>Bacillota</taxon>
        <taxon>Bacilli</taxon>
        <taxon>Bacillales</taxon>
        <taxon>Paenibacillaceae</taxon>
        <taxon>Paenibacillus</taxon>
    </lineage>
</organism>
<dbReference type="Pfam" id="PF01906">
    <property type="entry name" value="YbjQ_1"/>
    <property type="match status" value="1"/>
</dbReference>
<evidence type="ECO:0000313" key="3">
    <source>
        <dbReference type="EMBL" id="NUU61904.1"/>
    </source>
</evidence>
<protein>
    <recommendedName>
        <fullName evidence="2">UPF0145 protein HPT30_16290</fullName>
    </recommendedName>
</protein>
<dbReference type="Gene3D" id="3.30.110.70">
    <property type="entry name" value="Hypothetical protein apc22750. Chain B"/>
    <property type="match status" value="1"/>
</dbReference>
<dbReference type="RefSeq" id="WP_175372389.1">
    <property type="nucleotide sequence ID" value="NZ_JABWCS010000211.1"/>
</dbReference>
<dbReference type="AlphaFoldDB" id="A0A850ERQ2"/>
<dbReference type="PANTHER" id="PTHR34068">
    <property type="entry name" value="UPF0145 PROTEIN YBJQ"/>
    <property type="match status" value="1"/>
</dbReference>
<sequence length="103" mass="10865">MIITTTAIVEGSPVREYVGVATGEVIMGANVGRDILASFRDLVGGRSKAYETKLREARDAAFKEMTQHASTMGANAVIGVGINYAVVRQDMMMVAVSGTAVVI</sequence>
<comment type="caution">
    <text evidence="3">The sequence shown here is derived from an EMBL/GenBank/DDBJ whole genome shotgun (WGS) entry which is preliminary data.</text>
</comment>
<name>A0A850ERQ2_9BACL</name>
<dbReference type="HAMAP" id="MF_00338">
    <property type="entry name" value="UPF0145"/>
    <property type="match status" value="1"/>
</dbReference>
<dbReference type="PANTHER" id="PTHR34068:SF1">
    <property type="entry name" value="UPF0145 PROTEIN YBJQ"/>
    <property type="match status" value="1"/>
</dbReference>
<evidence type="ECO:0000256" key="2">
    <source>
        <dbReference type="HAMAP-Rule" id="MF_00338"/>
    </source>
</evidence>
<dbReference type="SUPFAM" id="SSF117782">
    <property type="entry name" value="YbjQ-like"/>
    <property type="match status" value="1"/>
</dbReference>
<dbReference type="InterPro" id="IPR035439">
    <property type="entry name" value="UPF0145_dom_sf"/>
</dbReference>
<accession>A0A850ERQ2</accession>
<evidence type="ECO:0000256" key="1">
    <source>
        <dbReference type="ARBA" id="ARBA00010751"/>
    </source>
</evidence>
<comment type="similarity">
    <text evidence="1 2">Belongs to the UPF0145 family.</text>
</comment>
<reference evidence="3" key="1">
    <citation type="submission" date="2020-06" db="EMBL/GenBank/DDBJ databases">
        <title>Paenibacillus sp. nov., isolated from soil.</title>
        <authorList>
            <person name="Seo Y.L."/>
        </authorList>
    </citation>
    <scope>NUCLEOTIDE SEQUENCE [LARGE SCALE GENOMIC DNA]</scope>
    <source>
        <strain evidence="3">JW14</strain>
    </source>
</reference>